<protein>
    <recommendedName>
        <fullName evidence="4">Myb/SANT-like domain-containing protein</fullName>
    </recommendedName>
</protein>
<feature type="region of interest" description="Disordered" evidence="1">
    <location>
        <begin position="65"/>
        <end position="132"/>
    </location>
</feature>
<dbReference type="EMBL" id="BFEA01000104">
    <property type="protein sequence ID" value="GBG68713.1"/>
    <property type="molecule type" value="Genomic_DNA"/>
</dbReference>
<gene>
    <name evidence="2" type="ORF">CBR_g3255</name>
</gene>
<dbReference type="Gramene" id="GBG68713">
    <property type="protein sequence ID" value="GBG68713"/>
    <property type="gene ID" value="CBR_g3255"/>
</dbReference>
<evidence type="ECO:0000256" key="1">
    <source>
        <dbReference type="SAM" id="MobiDB-lite"/>
    </source>
</evidence>
<evidence type="ECO:0000313" key="2">
    <source>
        <dbReference type="EMBL" id="GBG68713.1"/>
    </source>
</evidence>
<reference evidence="2 3" key="1">
    <citation type="journal article" date="2018" name="Cell">
        <title>The Chara Genome: Secondary Complexity and Implications for Plant Terrestrialization.</title>
        <authorList>
            <person name="Nishiyama T."/>
            <person name="Sakayama H."/>
            <person name="Vries J.D."/>
            <person name="Buschmann H."/>
            <person name="Saint-Marcoux D."/>
            <person name="Ullrich K.K."/>
            <person name="Haas F.B."/>
            <person name="Vanderstraeten L."/>
            <person name="Becker D."/>
            <person name="Lang D."/>
            <person name="Vosolsobe S."/>
            <person name="Rombauts S."/>
            <person name="Wilhelmsson P.K.I."/>
            <person name="Janitza P."/>
            <person name="Kern R."/>
            <person name="Heyl A."/>
            <person name="Rumpler F."/>
            <person name="Villalobos L.I.A.C."/>
            <person name="Clay J.M."/>
            <person name="Skokan R."/>
            <person name="Toyoda A."/>
            <person name="Suzuki Y."/>
            <person name="Kagoshima H."/>
            <person name="Schijlen E."/>
            <person name="Tajeshwar N."/>
            <person name="Catarino B."/>
            <person name="Hetherington A.J."/>
            <person name="Saltykova A."/>
            <person name="Bonnot C."/>
            <person name="Breuninger H."/>
            <person name="Symeonidi A."/>
            <person name="Radhakrishnan G.V."/>
            <person name="Van Nieuwerburgh F."/>
            <person name="Deforce D."/>
            <person name="Chang C."/>
            <person name="Karol K.G."/>
            <person name="Hedrich R."/>
            <person name="Ulvskov P."/>
            <person name="Glockner G."/>
            <person name="Delwiche C.F."/>
            <person name="Petrasek J."/>
            <person name="Van de Peer Y."/>
            <person name="Friml J."/>
            <person name="Beilby M."/>
            <person name="Dolan L."/>
            <person name="Kohara Y."/>
            <person name="Sugano S."/>
            <person name="Fujiyama A."/>
            <person name="Delaux P.-M."/>
            <person name="Quint M."/>
            <person name="TheiBen G."/>
            <person name="Hagemann M."/>
            <person name="Harholt J."/>
            <person name="Dunand C."/>
            <person name="Zachgo S."/>
            <person name="Langdale J."/>
            <person name="Maumus F."/>
            <person name="Straeten D.V.D."/>
            <person name="Gould S.B."/>
            <person name="Rensing S.A."/>
        </authorList>
    </citation>
    <scope>NUCLEOTIDE SEQUENCE [LARGE SCALE GENOMIC DNA]</scope>
    <source>
        <strain evidence="2 3">S276</strain>
    </source>
</reference>
<accession>A0A388KFI3</accession>
<name>A0A388KFI3_CHABU</name>
<sequence length="211" mass="23384">MGVASRKAEDCGKKWDNLYMQFKIVHKFMGEFGKPDLFTLASRERKERGFDFRMDESVYSEMKAMSRDDHTIHPTNLTDTGAAGGVQLPGPRGGRNESGASDGCGDGQDDDQESTRDSTFSGGGAGGCGKRKNVRQQTFDTIADVMKEHGNLMAAPVDSASKRQCSILTRQCDILERELEVQKDHYVKANQAYFIMCNALLEIAKAIRERS</sequence>
<dbReference type="AlphaFoldDB" id="A0A388KFI3"/>
<dbReference type="Proteomes" id="UP000265515">
    <property type="component" value="Unassembled WGS sequence"/>
</dbReference>
<keyword evidence="3" id="KW-1185">Reference proteome</keyword>
<comment type="caution">
    <text evidence="2">The sequence shown here is derived from an EMBL/GenBank/DDBJ whole genome shotgun (WGS) entry which is preliminary data.</text>
</comment>
<organism evidence="2 3">
    <name type="scientific">Chara braunii</name>
    <name type="common">Braun's stonewort</name>
    <dbReference type="NCBI Taxonomy" id="69332"/>
    <lineage>
        <taxon>Eukaryota</taxon>
        <taxon>Viridiplantae</taxon>
        <taxon>Streptophyta</taxon>
        <taxon>Charophyceae</taxon>
        <taxon>Charales</taxon>
        <taxon>Characeae</taxon>
        <taxon>Chara</taxon>
    </lineage>
</organism>
<proteinExistence type="predicted"/>
<evidence type="ECO:0008006" key="4">
    <source>
        <dbReference type="Google" id="ProtNLM"/>
    </source>
</evidence>
<evidence type="ECO:0000313" key="3">
    <source>
        <dbReference type="Proteomes" id="UP000265515"/>
    </source>
</evidence>